<evidence type="ECO:0000256" key="1">
    <source>
        <dbReference type="SAM" id="SignalP"/>
    </source>
</evidence>
<protein>
    <submittedName>
        <fullName evidence="3">ABC transporter substrate-binding protein</fullName>
    </submittedName>
</protein>
<feature type="chain" id="PRO_5047349242" evidence="1">
    <location>
        <begin position="24"/>
        <end position="340"/>
    </location>
</feature>
<dbReference type="Proteomes" id="UP000683497">
    <property type="component" value="Chromosome"/>
</dbReference>
<dbReference type="PANTHER" id="PTHR30535:SF7">
    <property type="entry name" value="IRON(III) DICITRATE-BINDING PROTEIN"/>
    <property type="match status" value="1"/>
</dbReference>
<dbReference type="EMBL" id="CP076838">
    <property type="protein sequence ID" value="QWW78192.1"/>
    <property type="molecule type" value="Genomic_DNA"/>
</dbReference>
<dbReference type="Gene3D" id="3.40.50.1980">
    <property type="entry name" value="Nitrogenase molybdenum iron protein domain"/>
    <property type="match status" value="2"/>
</dbReference>
<dbReference type="RefSeq" id="WP_207293427.1">
    <property type="nucleotide sequence ID" value="NZ_CP071383.1"/>
</dbReference>
<sequence length="340" mass="37051">MSVKHLLSLAASAWLLFTAQAFAAGPFPLTLENCGVKQTFTHPPERVVTVGQHETELLMALGLEKKIAATSVWFGPLPDTLAPQGKGLKKLADNAPSFEAVVAQKPELVLAQYHWHIGPQGEVGTRDQFAALGINTWISPADCIGKRVTDSSNGDGARSTPFSIAEIEREVRELATLFAVPQQGDSLIKALTQRIEKAQKQAASKRKTPLKVLFWFSSSRLNGDPWVAGNFGAPGWIGKTLGLNNVIDSHDEWPAVTWERIAQAQPDIIVIAEMARRLYPADDVEVKKAFLRSDPVTQHIPAVKNNHIIVVPAMSLNPSLRNVDAVELIGQQLATFQAQP</sequence>
<keyword evidence="4" id="KW-1185">Reference proteome</keyword>
<evidence type="ECO:0000259" key="2">
    <source>
        <dbReference type="PROSITE" id="PS50983"/>
    </source>
</evidence>
<dbReference type="PANTHER" id="PTHR30535">
    <property type="entry name" value="VITAMIN B12-BINDING PROTEIN"/>
    <property type="match status" value="1"/>
</dbReference>
<evidence type="ECO:0000313" key="4">
    <source>
        <dbReference type="Proteomes" id="UP000683497"/>
    </source>
</evidence>
<accession>A0ABX8JPE9</accession>
<dbReference type="Pfam" id="PF01497">
    <property type="entry name" value="Peripla_BP_2"/>
    <property type="match status" value="1"/>
</dbReference>
<reference evidence="3 4" key="1">
    <citation type="submission" date="2021-06" db="EMBL/GenBank/DDBJ databases">
        <title>Leclercia pneumoniae sp. nov.</title>
        <authorList>
            <person name="Hoenemann M."/>
            <person name="Viehweger A."/>
            <person name="Dietze N."/>
        </authorList>
    </citation>
    <scope>NUCLEOTIDE SEQUENCE [LARGE SCALE GENOMIC DNA]</scope>
    <source>
        <strain evidence="4">49125</strain>
    </source>
</reference>
<gene>
    <name evidence="3" type="ORF">KQ929_13040</name>
</gene>
<dbReference type="InterPro" id="IPR002491">
    <property type="entry name" value="ABC_transptr_periplasmic_BD"/>
</dbReference>
<proteinExistence type="predicted"/>
<feature type="signal peptide" evidence="1">
    <location>
        <begin position="1"/>
        <end position="23"/>
    </location>
</feature>
<dbReference type="InterPro" id="IPR050902">
    <property type="entry name" value="ABC_Transporter_SBP"/>
</dbReference>
<dbReference type="SUPFAM" id="SSF53807">
    <property type="entry name" value="Helical backbone' metal receptor"/>
    <property type="match status" value="1"/>
</dbReference>
<name>A0ABX8JPE9_9ENTR</name>
<evidence type="ECO:0000313" key="3">
    <source>
        <dbReference type="EMBL" id="QWW78192.1"/>
    </source>
</evidence>
<keyword evidence="1" id="KW-0732">Signal</keyword>
<feature type="domain" description="Fe/B12 periplasmic-binding" evidence="2">
    <location>
        <begin position="46"/>
        <end position="340"/>
    </location>
</feature>
<dbReference type="PROSITE" id="PS50983">
    <property type="entry name" value="FE_B12_PBP"/>
    <property type="match status" value="1"/>
</dbReference>
<organism evidence="3 4">
    <name type="scientific">Leclercia pneumoniae</name>
    <dbReference type="NCBI Taxonomy" id="2815358"/>
    <lineage>
        <taxon>Bacteria</taxon>
        <taxon>Pseudomonadati</taxon>
        <taxon>Pseudomonadota</taxon>
        <taxon>Gammaproteobacteria</taxon>
        <taxon>Enterobacterales</taxon>
        <taxon>Enterobacteriaceae</taxon>
        <taxon>Leclercia</taxon>
    </lineage>
</organism>